<feature type="compositionally biased region" description="Low complexity" evidence="1">
    <location>
        <begin position="12"/>
        <end position="21"/>
    </location>
</feature>
<feature type="compositionally biased region" description="Polar residues" evidence="1">
    <location>
        <begin position="1"/>
        <end position="11"/>
    </location>
</feature>
<organism evidence="2 3">
    <name type="scientific">Lacticaseibacillus paracasei subsp. paracasei CNCM I-4270</name>
    <dbReference type="NCBI Taxonomy" id="1256202"/>
    <lineage>
        <taxon>Bacteria</taxon>
        <taxon>Bacillati</taxon>
        <taxon>Bacillota</taxon>
        <taxon>Bacilli</taxon>
        <taxon>Lactobacillales</taxon>
        <taxon>Lactobacillaceae</taxon>
        <taxon>Lacticaseibacillus</taxon>
    </lineage>
</organism>
<feature type="region of interest" description="Disordered" evidence="1">
    <location>
        <begin position="1"/>
        <end position="21"/>
    </location>
</feature>
<protein>
    <submittedName>
        <fullName evidence="2">LPXTG-motif cell wall anchor domain-containing protein</fullName>
    </submittedName>
</protein>
<gene>
    <name evidence="2" type="ORF">Lpp77_09251</name>
</gene>
<feature type="non-terminal residue" evidence="2">
    <location>
        <position position="204"/>
    </location>
</feature>
<evidence type="ECO:0000313" key="2">
    <source>
        <dbReference type="EMBL" id="EPC53382.1"/>
    </source>
</evidence>
<reference evidence="2 3" key="1">
    <citation type="journal article" date="2013" name="PLoS ONE">
        <title>Lactobacillus paracasei comparative genomics: towards species pan-genome definition and exploitation of diversity.</title>
        <authorList>
            <person name="Smokvina T."/>
            <person name="Wels M."/>
            <person name="Polka J."/>
            <person name="Chervaux C."/>
            <person name="Brisse S."/>
            <person name="Boekhorst J."/>
            <person name="van Hylckama Vlieg J.E."/>
            <person name="Siezen R.J."/>
        </authorList>
    </citation>
    <scope>NUCLEOTIDE SEQUENCE [LARGE SCALE GENOMIC DNA]</scope>
    <source>
        <strain evidence="2 3">CNCM I-4270</strain>
    </source>
</reference>
<name>A0A8E0IJN9_LACPA</name>
<dbReference type="Proteomes" id="UP000014249">
    <property type="component" value="Unassembled WGS sequence"/>
</dbReference>
<evidence type="ECO:0000256" key="1">
    <source>
        <dbReference type="SAM" id="MobiDB-lite"/>
    </source>
</evidence>
<proteinExistence type="predicted"/>
<comment type="caution">
    <text evidence="2">The sequence shown here is derived from an EMBL/GenBank/DDBJ whole genome shotgun (WGS) entry which is preliminary data.</text>
</comment>
<evidence type="ECO:0000313" key="3">
    <source>
        <dbReference type="Proteomes" id="UP000014249"/>
    </source>
</evidence>
<dbReference type="AlphaFoldDB" id="A0A8E0IJN9"/>
<sequence>MTTQTASKTTESAASPISAAPSAAASSVTPASAAVNDVGKAIVSKTLAAMPVVDDAGTPSTIVYTQSNSRGSATVTAPNVSIFAGDTSIDQVVQSNFTAFGNGSLATFTLTSGLTIVASTAVNNIDYTHDLTPFGSSSIKGPFLTFQGTGTVGSILANQVGRPNDANIPIWIPSVSYKTPGVYAVQFNIDTNQSKPLIGPFNGV</sequence>
<accession>A0A8E0IJN9</accession>
<dbReference type="EMBL" id="ANJX01000251">
    <property type="protein sequence ID" value="EPC53382.1"/>
    <property type="molecule type" value="Genomic_DNA"/>
</dbReference>